<dbReference type="EC" id="2.1.1.-" evidence="1"/>
<dbReference type="EMBL" id="JAUFPU010000004">
    <property type="protein sequence ID" value="MDN3576378.1"/>
    <property type="molecule type" value="Genomic_DNA"/>
</dbReference>
<accession>A0ABT8B2M4</accession>
<dbReference type="Proteomes" id="UP001180081">
    <property type="component" value="Unassembled WGS sequence"/>
</dbReference>
<dbReference type="InterPro" id="IPR029063">
    <property type="entry name" value="SAM-dependent_MTases_sf"/>
</dbReference>
<dbReference type="RefSeq" id="WP_290331940.1">
    <property type="nucleotide sequence ID" value="NZ_JAUFPU010000004.1"/>
</dbReference>
<name>A0ABT8B2M4_9NEIS</name>
<sequence length="253" mass="28840">MFYLSPGSKIDTAQLQAAMNFVAQGFARTYAADMLITFDRNLAFLEDPTFKSAFERESANNDRDQSLAWRIHTATWAASQALHVQGDFVECGVFEGFTSACICHFLQFQQQPRQFWLYDTFAGLPEQYSTAEERQLWNGMYQDPQYAGLLQQVRQRFASYPNVRIEPGILPDQLQQASPERIAFLHLDLNSAPAEIAVLEQLYERISPRGVILLDDYGWLSSRHQMEAERAFFGQCQVPILELPTGQGLVIKP</sequence>
<dbReference type="InterPro" id="IPR008884">
    <property type="entry name" value="TylF_MeTrfase"/>
</dbReference>
<reference evidence="1" key="1">
    <citation type="journal article" date="2014" name="Int. J. Syst. Evol. Microbiol.">
        <title>Complete genome of a new Firmicutes species belonging to the dominant human colonic microbiota ('Ruminococcus bicirculans') reveals two chromosomes and a selective capacity to utilize plant glucans.</title>
        <authorList>
            <consortium name="NISC Comparative Sequencing Program"/>
            <person name="Wegmann U."/>
            <person name="Louis P."/>
            <person name="Goesmann A."/>
            <person name="Henrissat B."/>
            <person name="Duncan S.H."/>
            <person name="Flint H.J."/>
        </authorList>
    </citation>
    <scope>NUCLEOTIDE SEQUENCE</scope>
    <source>
        <strain evidence="1">CECT 7703</strain>
    </source>
</reference>
<organism evidence="1 2">
    <name type="scientific">Chitinimonas viridis</name>
    <dbReference type="NCBI Taxonomy" id="664880"/>
    <lineage>
        <taxon>Bacteria</taxon>
        <taxon>Pseudomonadati</taxon>
        <taxon>Pseudomonadota</taxon>
        <taxon>Betaproteobacteria</taxon>
        <taxon>Neisseriales</taxon>
        <taxon>Chitinibacteraceae</taxon>
        <taxon>Chitinimonas</taxon>
    </lineage>
</organism>
<evidence type="ECO:0000313" key="2">
    <source>
        <dbReference type="Proteomes" id="UP001180081"/>
    </source>
</evidence>
<protein>
    <submittedName>
        <fullName evidence="1">TylF/MycF/NovP-related O-methyltransferase</fullName>
        <ecNumber evidence="1">2.1.1.-</ecNumber>
    </submittedName>
</protein>
<dbReference type="PANTHER" id="PTHR40036">
    <property type="entry name" value="MACROCIN O-METHYLTRANSFERASE"/>
    <property type="match status" value="1"/>
</dbReference>
<gene>
    <name evidence="1" type="ORF">QWZ03_06320</name>
</gene>
<comment type="caution">
    <text evidence="1">The sequence shown here is derived from an EMBL/GenBank/DDBJ whole genome shotgun (WGS) entry which is preliminary data.</text>
</comment>
<keyword evidence="2" id="KW-1185">Reference proteome</keyword>
<proteinExistence type="predicted"/>
<dbReference type="GO" id="GO:0008168">
    <property type="term" value="F:methyltransferase activity"/>
    <property type="evidence" value="ECO:0007669"/>
    <property type="project" value="UniProtKB-KW"/>
</dbReference>
<keyword evidence="1" id="KW-0808">Transferase</keyword>
<dbReference type="GO" id="GO:0032259">
    <property type="term" value="P:methylation"/>
    <property type="evidence" value="ECO:0007669"/>
    <property type="project" value="UniProtKB-KW"/>
</dbReference>
<reference evidence="1" key="2">
    <citation type="submission" date="2023-06" db="EMBL/GenBank/DDBJ databases">
        <authorList>
            <person name="Lucena T."/>
            <person name="Sun Q."/>
        </authorList>
    </citation>
    <scope>NUCLEOTIDE SEQUENCE</scope>
    <source>
        <strain evidence="1">CECT 7703</strain>
    </source>
</reference>
<dbReference type="PANTHER" id="PTHR40036:SF1">
    <property type="entry name" value="MACROCIN O-METHYLTRANSFERASE"/>
    <property type="match status" value="1"/>
</dbReference>
<dbReference type="Gene3D" id="3.40.50.150">
    <property type="entry name" value="Vaccinia Virus protein VP39"/>
    <property type="match status" value="1"/>
</dbReference>
<dbReference type="Pfam" id="PF05711">
    <property type="entry name" value="TylF"/>
    <property type="match status" value="1"/>
</dbReference>
<keyword evidence="1" id="KW-0489">Methyltransferase</keyword>
<evidence type="ECO:0000313" key="1">
    <source>
        <dbReference type="EMBL" id="MDN3576378.1"/>
    </source>
</evidence>